<protein>
    <submittedName>
        <fullName evidence="3">Cellulose binding domain-containing protein</fullName>
    </submittedName>
</protein>
<proteinExistence type="predicted"/>
<feature type="chain" id="PRO_5020671123" evidence="1">
    <location>
        <begin position="25"/>
        <end position="132"/>
    </location>
</feature>
<dbReference type="GO" id="GO:0030247">
    <property type="term" value="F:polysaccharide binding"/>
    <property type="evidence" value="ECO:0007669"/>
    <property type="project" value="UniProtKB-UniRule"/>
</dbReference>
<dbReference type="InterPro" id="IPR008965">
    <property type="entry name" value="CBM2/CBM3_carb-bd_dom_sf"/>
</dbReference>
<gene>
    <name evidence="3" type="ORF">EV385_5511</name>
</gene>
<dbReference type="EMBL" id="SHKY01000001">
    <property type="protein sequence ID" value="RZU53582.1"/>
    <property type="molecule type" value="Genomic_DNA"/>
</dbReference>
<reference evidence="3 4" key="1">
    <citation type="submission" date="2019-02" db="EMBL/GenBank/DDBJ databases">
        <title>Sequencing the genomes of 1000 actinobacteria strains.</title>
        <authorList>
            <person name="Klenk H.-P."/>
        </authorList>
    </citation>
    <scope>NUCLEOTIDE SEQUENCE [LARGE SCALE GENOMIC DNA]</scope>
    <source>
        <strain evidence="3 4">DSM 45162</strain>
    </source>
</reference>
<dbReference type="Gene3D" id="2.60.40.290">
    <property type="match status" value="1"/>
</dbReference>
<dbReference type="Pfam" id="PF00553">
    <property type="entry name" value="CBM_2"/>
    <property type="match status" value="1"/>
</dbReference>
<keyword evidence="1" id="KW-0732">Signal</keyword>
<dbReference type="OrthoDB" id="4408092at2"/>
<dbReference type="SUPFAM" id="SSF49384">
    <property type="entry name" value="Carbohydrate-binding domain"/>
    <property type="match status" value="1"/>
</dbReference>
<keyword evidence="4" id="KW-1185">Reference proteome</keyword>
<organism evidence="3 4">
    <name type="scientific">Krasilnikovia cinnamomea</name>
    <dbReference type="NCBI Taxonomy" id="349313"/>
    <lineage>
        <taxon>Bacteria</taxon>
        <taxon>Bacillati</taxon>
        <taxon>Actinomycetota</taxon>
        <taxon>Actinomycetes</taxon>
        <taxon>Micromonosporales</taxon>
        <taxon>Micromonosporaceae</taxon>
        <taxon>Krasilnikovia</taxon>
    </lineage>
</organism>
<accession>A0A4Q7ZR14</accession>
<dbReference type="InterPro" id="IPR012291">
    <property type="entry name" value="CBM2_carb-bd_dom_sf"/>
</dbReference>
<dbReference type="SMART" id="SM00637">
    <property type="entry name" value="CBD_II"/>
    <property type="match status" value="1"/>
</dbReference>
<dbReference type="Proteomes" id="UP000292564">
    <property type="component" value="Unassembled WGS sequence"/>
</dbReference>
<dbReference type="AlphaFoldDB" id="A0A4Q7ZR14"/>
<dbReference type="GO" id="GO:0005975">
    <property type="term" value="P:carbohydrate metabolic process"/>
    <property type="evidence" value="ECO:0007669"/>
    <property type="project" value="InterPro"/>
</dbReference>
<evidence type="ECO:0000256" key="1">
    <source>
        <dbReference type="SAM" id="SignalP"/>
    </source>
</evidence>
<dbReference type="PROSITE" id="PS51173">
    <property type="entry name" value="CBM2"/>
    <property type="match status" value="1"/>
</dbReference>
<dbReference type="RefSeq" id="WP_130512053.1">
    <property type="nucleotide sequence ID" value="NZ_SHKY01000001.1"/>
</dbReference>
<sequence length="132" mass="14228">MHQLLGASAGLTAALLMPTQPATAEVPAVCHVAYERTGDSWSFDGKITITNTGPSTLYGWTLKFSLPVGQTFRSGWEADFHVNGQDITGYSRPYNSVVSRENSVQVGFHAAGSVRGPRPAEFRINDHVCTTS</sequence>
<feature type="signal peptide" evidence="1">
    <location>
        <begin position="1"/>
        <end position="24"/>
    </location>
</feature>
<dbReference type="GO" id="GO:0004553">
    <property type="term" value="F:hydrolase activity, hydrolyzing O-glycosyl compounds"/>
    <property type="evidence" value="ECO:0007669"/>
    <property type="project" value="InterPro"/>
</dbReference>
<name>A0A4Q7ZR14_9ACTN</name>
<feature type="domain" description="CBM2" evidence="2">
    <location>
        <begin position="23"/>
        <end position="132"/>
    </location>
</feature>
<dbReference type="InterPro" id="IPR001919">
    <property type="entry name" value="CBD2"/>
</dbReference>
<comment type="caution">
    <text evidence="3">The sequence shown here is derived from an EMBL/GenBank/DDBJ whole genome shotgun (WGS) entry which is preliminary data.</text>
</comment>
<evidence type="ECO:0000313" key="4">
    <source>
        <dbReference type="Proteomes" id="UP000292564"/>
    </source>
</evidence>
<evidence type="ECO:0000313" key="3">
    <source>
        <dbReference type="EMBL" id="RZU53582.1"/>
    </source>
</evidence>
<evidence type="ECO:0000259" key="2">
    <source>
        <dbReference type="PROSITE" id="PS51173"/>
    </source>
</evidence>